<dbReference type="Proteomes" id="UP001189429">
    <property type="component" value="Unassembled WGS sequence"/>
</dbReference>
<organism evidence="3 4">
    <name type="scientific">Prorocentrum cordatum</name>
    <dbReference type="NCBI Taxonomy" id="2364126"/>
    <lineage>
        <taxon>Eukaryota</taxon>
        <taxon>Sar</taxon>
        <taxon>Alveolata</taxon>
        <taxon>Dinophyceae</taxon>
        <taxon>Prorocentrales</taxon>
        <taxon>Prorocentraceae</taxon>
        <taxon>Prorocentrum</taxon>
    </lineage>
</organism>
<reference evidence="3" key="1">
    <citation type="submission" date="2023-10" db="EMBL/GenBank/DDBJ databases">
        <authorList>
            <person name="Chen Y."/>
            <person name="Shah S."/>
            <person name="Dougan E. K."/>
            <person name="Thang M."/>
            <person name="Chan C."/>
        </authorList>
    </citation>
    <scope>NUCLEOTIDE SEQUENCE [LARGE SCALE GENOMIC DNA]</scope>
</reference>
<dbReference type="InterPro" id="IPR046341">
    <property type="entry name" value="SET_dom_sf"/>
</dbReference>
<evidence type="ECO:0000313" key="4">
    <source>
        <dbReference type="Proteomes" id="UP001189429"/>
    </source>
</evidence>
<evidence type="ECO:0000256" key="1">
    <source>
        <dbReference type="SAM" id="MobiDB-lite"/>
    </source>
</evidence>
<protein>
    <recommendedName>
        <fullName evidence="5">SET domain-containing protein</fullName>
    </recommendedName>
</protein>
<keyword evidence="2" id="KW-0732">Signal</keyword>
<feature type="region of interest" description="Disordered" evidence="1">
    <location>
        <begin position="243"/>
        <end position="262"/>
    </location>
</feature>
<dbReference type="EMBL" id="CAUYUJ010008852">
    <property type="protein sequence ID" value="CAK0825139.1"/>
    <property type="molecule type" value="Genomic_DNA"/>
</dbReference>
<feature type="region of interest" description="Disordered" evidence="1">
    <location>
        <begin position="204"/>
        <end position="229"/>
    </location>
</feature>
<dbReference type="Gene3D" id="3.90.1410.10">
    <property type="entry name" value="set domain protein methyltransferase, domain 1"/>
    <property type="match status" value="1"/>
</dbReference>
<accession>A0ABN9S0C2</accession>
<evidence type="ECO:0000313" key="3">
    <source>
        <dbReference type="EMBL" id="CAK0825139.1"/>
    </source>
</evidence>
<dbReference type="SUPFAM" id="SSF82199">
    <property type="entry name" value="SET domain"/>
    <property type="match status" value="1"/>
</dbReference>
<evidence type="ECO:0008006" key="5">
    <source>
        <dbReference type="Google" id="ProtNLM"/>
    </source>
</evidence>
<sequence>MWWWWWKICLSFVARAVALHVSRSGPHGMQPVFDAFNHGFNSTSHDLRFRDVRRTADNAHMFVTRRDIAAGEEIFNTFRPGAGLGRALVHRMVGHGFYVDGAPEFFRDYGFIEKPPVLWWFNTSMLAEASSGRPPAGKQLRWVIEDDAGSVYWPDAHSMDWGEFVMEAQRVLRALDDRSRAYGDAGVRCASYIHSLARGRGAALRHRQPVRPPRAACPALPRGLRERGQGGIGGRGSCGGWLTRRLGGRASPPGTSVRSRHRWERAGRADELVAQSAPTSRPRRRALAASVRRMAMAWALARCIGAHVTMVSVGGGQPLPSRLTQVSCRNSWGICM</sequence>
<proteinExistence type="predicted"/>
<feature type="compositionally biased region" description="Low complexity" evidence="1">
    <location>
        <begin position="213"/>
        <end position="222"/>
    </location>
</feature>
<name>A0ABN9S0C2_9DINO</name>
<keyword evidence="4" id="KW-1185">Reference proteome</keyword>
<gene>
    <name evidence="3" type="ORF">PCOR1329_LOCUS25342</name>
</gene>
<evidence type="ECO:0000256" key="2">
    <source>
        <dbReference type="SAM" id="SignalP"/>
    </source>
</evidence>
<feature type="chain" id="PRO_5045036985" description="SET domain-containing protein" evidence="2">
    <location>
        <begin position="19"/>
        <end position="336"/>
    </location>
</feature>
<feature type="signal peptide" evidence="2">
    <location>
        <begin position="1"/>
        <end position="18"/>
    </location>
</feature>
<comment type="caution">
    <text evidence="3">The sequence shown here is derived from an EMBL/GenBank/DDBJ whole genome shotgun (WGS) entry which is preliminary data.</text>
</comment>